<gene>
    <name evidence="6" type="ORF">JQX11_09355</name>
</gene>
<feature type="region of interest" description="Disordered" evidence="4">
    <location>
        <begin position="347"/>
        <end position="367"/>
    </location>
</feature>
<dbReference type="InterPro" id="IPR028082">
    <property type="entry name" value="Peripla_BP_I"/>
</dbReference>
<protein>
    <submittedName>
        <fullName evidence="6">LacI family DNA-binding transcriptional regulator</fullName>
    </submittedName>
</protein>
<organism evidence="6 7">
    <name type="scientific">Micromonospora humida</name>
    <dbReference type="NCBI Taxonomy" id="2809018"/>
    <lineage>
        <taxon>Bacteria</taxon>
        <taxon>Bacillati</taxon>
        <taxon>Actinomycetota</taxon>
        <taxon>Actinomycetes</taxon>
        <taxon>Micromonosporales</taxon>
        <taxon>Micromonosporaceae</taxon>
        <taxon>Micromonospora</taxon>
    </lineage>
</organism>
<evidence type="ECO:0000313" key="7">
    <source>
        <dbReference type="Proteomes" id="UP001518872"/>
    </source>
</evidence>
<evidence type="ECO:0000256" key="4">
    <source>
        <dbReference type="SAM" id="MobiDB-lite"/>
    </source>
</evidence>
<dbReference type="Proteomes" id="UP001518872">
    <property type="component" value="Unassembled WGS sequence"/>
</dbReference>
<evidence type="ECO:0000256" key="1">
    <source>
        <dbReference type="ARBA" id="ARBA00023015"/>
    </source>
</evidence>
<keyword evidence="1" id="KW-0805">Transcription regulation</keyword>
<dbReference type="InterPro" id="IPR010982">
    <property type="entry name" value="Lambda_DNA-bd_dom_sf"/>
</dbReference>
<evidence type="ECO:0000259" key="5">
    <source>
        <dbReference type="PROSITE" id="PS50932"/>
    </source>
</evidence>
<dbReference type="SMART" id="SM00354">
    <property type="entry name" value="HTH_LACI"/>
    <property type="match status" value="1"/>
</dbReference>
<comment type="caution">
    <text evidence="6">The sequence shown here is derived from an EMBL/GenBank/DDBJ whole genome shotgun (WGS) entry which is preliminary data.</text>
</comment>
<evidence type="ECO:0000256" key="2">
    <source>
        <dbReference type="ARBA" id="ARBA00023125"/>
    </source>
</evidence>
<keyword evidence="3" id="KW-0804">Transcription</keyword>
<feature type="domain" description="HTH lacI-type" evidence="5">
    <location>
        <begin position="5"/>
        <end position="60"/>
    </location>
</feature>
<dbReference type="SUPFAM" id="SSF53822">
    <property type="entry name" value="Periplasmic binding protein-like I"/>
    <property type="match status" value="1"/>
</dbReference>
<evidence type="ECO:0000256" key="3">
    <source>
        <dbReference type="ARBA" id="ARBA00023163"/>
    </source>
</evidence>
<dbReference type="GO" id="GO:0003677">
    <property type="term" value="F:DNA binding"/>
    <property type="evidence" value="ECO:0007669"/>
    <property type="project" value="UniProtKB-KW"/>
</dbReference>
<dbReference type="InterPro" id="IPR046335">
    <property type="entry name" value="LacI/GalR-like_sensor"/>
</dbReference>
<dbReference type="Pfam" id="PF13377">
    <property type="entry name" value="Peripla_BP_3"/>
    <property type="match status" value="1"/>
</dbReference>
<dbReference type="PANTHER" id="PTHR30146:SF109">
    <property type="entry name" value="HTH-TYPE TRANSCRIPTIONAL REGULATOR GALS"/>
    <property type="match status" value="1"/>
</dbReference>
<evidence type="ECO:0000313" key="6">
    <source>
        <dbReference type="EMBL" id="MBM7076557.1"/>
    </source>
</evidence>
<accession>A0ABS2IQD4</accession>
<dbReference type="Gene3D" id="1.10.260.40">
    <property type="entry name" value="lambda repressor-like DNA-binding domains"/>
    <property type="match status" value="1"/>
</dbReference>
<keyword evidence="7" id="KW-1185">Reference proteome</keyword>
<dbReference type="PANTHER" id="PTHR30146">
    <property type="entry name" value="LACI-RELATED TRANSCRIPTIONAL REPRESSOR"/>
    <property type="match status" value="1"/>
</dbReference>
<name>A0ABS2IQD4_9ACTN</name>
<dbReference type="EMBL" id="JAFEUC010000003">
    <property type="protein sequence ID" value="MBM7076557.1"/>
    <property type="molecule type" value="Genomic_DNA"/>
</dbReference>
<dbReference type="Gene3D" id="3.40.50.2300">
    <property type="match status" value="2"/>
</dbReference>
<reference evidence="6 7" key="1">
    <citation type="submission" date="2021-02" db="EMBL/GenBank/DDBJ databases">
        <authorList>
            <person name="Ra J.-S."/>
        </authorList>
    </citation>
    <scope>NUCLEOTIDE SEQUENCE [LARGE SCALE GENOMIC DNA]</scope>
    <source>
        <strain evidence="6 7">MMS20-R1-14</strain>
    </source>
</reference>
<dbReference type="CDD" id="cd01392">
    <property type="entry name" value="HTH_LacI"/>
    <property type="match status" value="1"/>
</dbReference>
<dbReference type="Pfam" id="PF00356">
    <property type="entry name" value="LacI"/>
    <property type="match status" value="1"/>
</dbReference>
<dbReference type="InterPro" id="IPR000843">
    <property type="entry name" value="HTH_LacI"/>
</dbReference>
<dbReference type="SUPFAM" id="SSF47413">
    <property type="entry name" value="lambda repressor-like DNA-binding domains"/>
    <property type="match status" value="1"/>
</dbReference>
<keyword evidence="2 6" id="KW-0238">DNA-binding</keyword>
<sequence length="367" mass="38377">MNKRVTLRDVASLTGVHVSTVSRVLRGDDVRVAPATATRIVEAAKQLGFHRDRWAASLRSGKTGVIGVLVPRITDIVLATVFEGIDAAAAAAGYQAVVSSSWDDDEARAVRIQRLIGERVDGLIIGDARRNDPMLARLAADGVPFVLVSRASRGFPSVTGRDRLGGRLAAEHLIDVGCRRLAVIAGPGHASTAADRVAGFLATAKARGVPVDPRWVAPSTFDVAGGASAMAELLDTGRPDGVFAVNDFAAIGAMGTLRDHGLRVGREVAVVGYNDIDVDAQLLVPLTSIRTPLRDMGSQALHALLTLLGSGSTTSVRLDPELIVRATTADFSPGVTEAVARTVVLPEVPHGGHPREHPAGVVVTPVN</sequence>
<proteinExistence type="predicted"/>
<dbReference type="PROSITE" id="PS50932">
    <property type="entry name" value="HTH_LACI_2"/>
    <property type="match status" value="1"/>
</dbReference>
<dbReference type="RefSeq" id="WP_204924575.1">
    <property type="nucleotide sequence ID" value="NZ_JAFEUC010000003.1"/>
</dbReference>